<proteinExistence type="predicted"/>
<dbReference type="AlphaFoldDB" id="A0A2H0DW80"/>
<organism evidence="1 2">
    <name type="scientific">Candidatus Collierbacteria bacterium CG22_combo_CG10-13_8_21_14_all_43_12</name>
    <dbReference type="NCBI Taxonomy" id="1974537"/>
    <lineage>
        <taxon>Bacteria</taxon>
        <taxon>Candidatus Collieribacteriota</taxon>
    </lineage>
</organism>
<reference evidence="1 2" key="1">
    <citation type="submission" date="2017-09" db="EMBL/GenBank/DDBJ databases">
        <title>Depth-based differentiation of microbial function through sediment-hosted aquifers and enrichment of novel symbionts in the deep terrestrial subsurface.</title>
        <authorList>
            <person name="Probst A.J."/>
            <person name="Ladd B."/>
            <person name="Jarett J.K."/>
            <person name="Geller-Mcgrath D.E."/>
            <person name="Sieber C.M."/>
            <person name="Emerson J.B."/>
            <person name="Anantharaman K."/>
            <person name="Thomas B.C."/>
            <person name="Malmstrom R."/>
            <person name="Stieglmeier M."/>
            <person name="Klingl A."/>
            <person name="Woyke T."/>
            <person name="Ryan C.M."/>
            <person name="Banfield J.F."/>
        </authorList>
    </citation>
    <scope>NUCLEOTIDE SEQUENCE [LARGE SCALE GENOMIC DNA]</scope>
    <source>
        <strain evidence="1">CG22_combo_CG10-13_8_21_14_all_43_12</strain>
    </source>
</reference>
<feature type="non-terminal residue" evidence="1">
    <location>
        <position position="1"/>
    </location>
</feature>
<gene>
    <name evidence="1" type="ORF">COW83_02030</name>
</gene>
<accession>A0A2H0DW80</accession>
<dbReference type="EMBL" id="PCTR01000065">
    <property type="protein sequence ID" value="PIP85850.1"/>
    <property type="molecule type" value="Genomic_DNA"/>
</dbReference>
<sequence length="61" mass="6646">TTGRPFNPAAKKVDTESVFRIGRVGVAIEGFLFGKKVGDKNQIRTLFLFGPSADFAFVIRG</sequence>
<evidence type="ECO:0000313" key="1">
    <source>
        <dbReference type="EMBL" id="PIP85850.1"/>
    </source>
</evidence>
<name>A0A2H0DW80_9BACT</name>
<comment type="caution">
    <text evidence="1">The sequence shown here is derived from an EMBL/GenBank/DDBJ whole genome shotgun (WGS) entry which is preliminary data.</text>
</comment>
<evidence type="ECO:0000313" key="2">
    <source>
        <dbReference type="Proteomes" id="UP000231136"/>
    </source>
</evidence>
<protein>
    <submittedName>
        <fullName evidence="1">Uncharacterized protein</fullName>
    </submittedName>
</protein>
<dbReference type="Proteomes" id="UP000231136">
    <property type="component" value="Unassembled WGS sequence"/>
</dbReference>